<proteinExistence type="predicted"/>
<dbReference type="InterPro" id="IPR008984">
    <property type="entry name" value="SMAD_FHA_dom_sf"/>
</dbReference>
<dbReference type="GeneID" id="20527876"/>
<gene>
    <name evidence="2" type="ORF">H696_03151</name>
</gene>
<protein>
    <recommendedName>
        <fullName evidence="4">FHA domain-containing protein</fullName>
    </recommendedName>
</protein>
<evidence type="ECO:0000313" key="3">
    <source>
        <dbReference type="Proteomes" id="UP000030693"/>
    </source>
</evidence>
<name>A0A058Z951_FONAL</name>
<organism evidence="2">
    <name type="scientific">Fonticula alba</name>
    <name type="common">Slime mold</name>
    <dbReference type="NCBI Taxonomy" id="691883"/>
    <lineage>
        <taxon>Eukaryota</taxon>
        <taxon>Rotosphaerida</taxon>
        <taxon>Fonticulaceae</taxon>
        <taxon>Fonticula</taxon>
    </lineage>
</organism>
<dbReference type="EMBL" id="KB932204">
    <property type="protein sequence ID" value="KCV70800.1"/>
    <property type="molecule type" value="Genomic_DNA"/>
</dbReference>
<dbReference type="RefSeq" id="XP_009495316.1">
    <property type="nucleotide sequence ID" value="XM_009497041.1"/>
</dbReference>
<accession>A0A058Z951</accession>
<feature type="region of interest" description="Disordered" evidence="1">
    <location>
        <begin position="365"/>
        <end position="401"/>
    </location>
</feature>
<dbReference type="SUPFAM" id="SSF49879">
    <property type="entry name" value="SMAD/FHA domain"/>
    <property type="match status" value="1"/>
</dbReference>
<sequence length="401" mass="43474">MPPHKPPHDSLADDLALLGRLDAELVRTVLGELTRRQACSRVTVSVPDFFQAVAETLATRLAADLSGRSLCPLDLARRWWTICVQPAGGPDAGGLEHALLDSLSTPTGLLAGDVELVGRFLDSLGPATTPADINNTEDDRLQAFFALPDGHPNRLDLVRRMAIELLHLRSGDPLQAEALPAPPEDERLAWRERQMALFLEADSVRDAGNLLHSLSTPHQFALLDIVDTRIISSSPALAFLSGPTRTFSLFSAQSIVGHSSPVDVDLALSGSCVGIQQRHALIWFEPSSEFRVCLLPPTREEEVADGRPNEMLMVNGQPVLPGEWTTLPNGSFVEFSQQEFIFWWNPAFFLKVRRFASITPAAASTPVAPSAVLPRETATDPPDADTDGATAPSKREPDTPG</sequence>
<evidence type="ECO:0008006" key="4">
    <source>
        <dbReference type="Google" id="ProtNLM"/>
    </source>
</evidence>
<reference evidence="2" key="1">
    <citation type="submission" date="2013-04" db="EMBL/GenBank/DDBJ databases">
        <title>The Genome Sequence of Fonticula alba ATCC 38817.</title>
        <authorList>
            <consortium name="The Broad Institute Genomics Platform"/>
            <person name="Russ C."/>
            <person name="Cuomo C."/>
            <person name="Burger G."/>
            <person name="Gray M.W."/>
            <person name="Holland P.W.H."/>
            <person name="King N."/>
            <person name="Lang F.B.F."/>
            <person name="Roger A.J."/>
            <person name="Ruiz-Trillo I."/>
            <person name="Brown M."/>
            <person name="Walker B."/>
            <person name="Young S."/>
            <person name="Zeng Q."/>
            <person name="Gargeya S."/>
            <person name="Fitzgerald M."/>
            <person name="Haas B."/>
            <person name="Abouelleil A."/>
            <person name="Allen A.W."/>
            <person name="Alvarado L."/>
            <person name="Arachchi H.M."/>
            <person name="Berlin A.M."/>
            <person name="Chapman S.B."/>
            <person name="Gainer-Dewar J."/>
            <person name="Goldberg J."/>
            <person name="Griggs A."/>
            <person name="Gujja S."/>
            <person name="Hansen M."/>
            <person name="Howarth C."/>
            <person name="Imamovic A."/>
            <person name="Ireland A."/>
            <person name="Larimer J."/>
            <person name="McCowan C."/>
            <person name="Murphy C."/>
            <person name="Pearson M."/>
            <person name="Poon T.W."/>
            <person name="Priest M."/>
            <person name="Roberts A."/>
            <person name="Saif S."/>
            <person name="Shea T."/>
            <person name="Sisk P."/>
            <person name="Sykes S."/>
            <person name="Wortman J."/>
            <person name="Nusbaum C."/>
            <person name="Birren B."/>
        </authorList>
    </citation>
    <scope>NUCLEOTIDE SEQUENCE [LARGE SCALE GENOMIC DNA]</scope>
    <source>
        <strain evidence="2">ATCC 38817</strain>
    </source>
</reference>
<dbReference type="AlphaFoldDB" id="A0A058Z951"/>
<evidence type="ECO:0000313" key="2">
    <source>
        <dbReference type="EMBL" id="KCV70800.1"/>
    </source>
</evidence>
<keyword evidence="3" id="KW-1185">Reference proteome</keyword>
<evidence type="ECO:0000256" key="1">
    <source>
        <dbReference type="SAM" id="MobiDB-lite"/>
    </source>
</evidence>
<dbReference type="Proteomes" id="UP000030693">
    <property type="component" value="Unassembled WGS sequence"/>
</dbReference>